<evidence type="ECO:0000313" key="1">
    <source>
        <dbReference type="EMBL" id="MFD1780775.1"/>
    </source>
</evidence>
<sequence length="121" mass="14356">MKKLLLFLIPLLTLVLFILIMNSGSLLKKPLGKDDRLYETVHQIEADIKEKNWDKASNNINYAETAWKKIVRRIQFSVEKEYIFQINETLARIKGGIEVKDDKAIMEEIYYFYELWDKLAK</sequence>
<reference evidence="2" key="1">
    <citation type="journal article" date="2019" name="Int. J. Syst. Evol. Microbiol.">
        <title>The Global Catalogue of Microorganisms (GCM) 10K type strain sequencing project: providing services to taxonomists for standard genome sequencing and annotation.</title>
        <authorList>
            <consortium name="The Broad Institute Genomics Platform"/>
            <consortium name="The Broad Institute Genome Sequencing Center for Infectious Disease"/>
            <person name="Wu L."/>
            <person name="Ma J."/>
        </authorList>
    </citation>
    <scope>NUCLEOTIDE SEQUENCE [LARGE SCALE GENOMIC DNA]</scope>
    <source>
        <strain evidence="2">CCUG 15531</strain>
    </source>
</reference>
<comment type="caution">
    <text evidence="1">The sequence shown here is derived from an EMBL/GenBank/DDBJ whole genome shotgun (WGS) entry which is preliminary data.</text>
</comment>
<dbReference type="InterPro" id="IPR025373">
    <property type="entry name" value="DUF4363"/>
</dbReference>
<dbReference type="Pfam" id="PF14276">
    <property type="entry name" value="DUF4363"/>
    <property type="match status" value="1"/>
</dbReference>
<dbReference type="RefSeq" id="WP_388040573.1">
    <property type="nucleotide sequence ID" value="NZ_JBHUEK010000027.1"/>
</dbReference>
<organism evidence="1 2">
    <name type="scientific">Fredinandcohnia salidurans</name>
    <dbReference type="NCBI Taxonomy" id="2595041"/>
    <lineage>
        <taxon>Bacteria</taxon>
        <taxon>Bacillati</taxon>
        <taxon>Bacillota</taxon>
        <taxon>Bacilli</taxon>
        <taxon>Bacillales</taxon>
        <taxon>Bacillaceae</taxon>
        <taxon>Fredinandcohnia</taxon>
    </lineage>
</organism>
<protein>
    <submittedName>
        <fullName evidence="1">DUF4363 family protein</fullName>
    </submittedName>
</protein>
<evidence type="ECO:0000313" key="2">
    <source>
        <dbReference type="Proteomes" id="UP001597227"/>
    </source>
</evidence>
<dbReference type="EMBL" id="JBHUEK010000027">
    <property type="protein sequence ID" value="MFD1780775.1"/>
    <property type="molecule type" value="Genomic_DNA"/>
</dbReference>
<proteinExistence type="predicted"/>
<keyword evidence="2" id="KW-1185">Reference proteome</keyword>
<dbReference type="Proteomes" id="UP001597227">
    <property type="component" value="Unassembled WGS sequence"/>
</dbReference>
<name>A0ABW4MUW9_9BACI</name>
<accession>A0ABW4MUW9</accession>
<gene>
    <name evidence="1" type="ORF">ACFSFW_19095</name>
</gene>